<dbReference type="Pfam" id="PF18765">
    <property type="entry name" value="Polbeta"/>
    <property type="match status" value="1"/>
</dbReference>
<reference evidence="2" key="1">
    <citation type="journal article" date="2015" name="Nature">
        <title>Complex archaea that bridge the gap between prokaryotes and eukaryotes.</title>
        <authorList>
            <person name="Spang A."/>
            <person name="Saw J.H."/>
            <person name="Jorgensen S.L."/>
            <person name="Zaremba-Niedzwiedzka K."/>
            <person name="Martijn J."/>
            <person name="Lind A.E."/>
            <person name="van Eijk R."/>
            <person name="Schleper C."/>
            <person name="Guy L."/>
            <person name="Ettema T.J."/>
        </authorList>
    </citation>
    <scope>NUCLEOTIDE SEQUENCE</scope>
</reference>
<dbReference type="Gene3D" id="1.10.10.10">
    <property type="entry name" value="Winged helix-like DNA-binding domain superfamily/Winged helix DNA-binding domain"/>
    <property type="match status" value="1"/>
</dbReference>
<dbReference type="CDD" id="cd05403">
    <property type="entry name" value="NT_KNTase_like"/>
    <property type="match status" value="1"/>
</dbReference>
<evidence type="ECO:0000313" key="2">
    <source>
        <dbReference type="EMBL" id="KKL88131.1"/>
    </source>
</evidence>
<dbReference type="InterPro" id="IPR036388">
    <property type="entry name" value="WH-like_DNA-bd_sf"/>
</dbReference>
<dbReference type="AlphaFoldDB" id="A0A0F9GC72"/>
<feature type="domain" description="HTH arsR-type" evidence="1">
    <location>
        <begin position="16"/>
        <end position="118"/>
    </location>
</feature>
<dbReference type="SUPFAM" id="SSF81301">
    <property type="entry name" value="Nucleotidyltransferase"/>
    <property type="match status" value="1"/>
</dbReference>
<protein>
    <recommendedName>
        <fullName evidence="1">HTH arsR-type domain-containing protein</fullName>
    </recommendedName>
</protein>
<dbReference type="CDD" id="cd00090">
    <property type="entry name" value="HTH_ARSR"/>
    <property type="match status" value="1"/>
</dbReference>
<dbReference type="InterPro" id="IPR041633">
    <property type="entry name" value="Polbeta"/>
</dbReference>
<dbReference type="InterPro" id="IPR036390">
    <property type="entry name" value="WH_DNA-bd_sf"/>
</dbReference>
<dbReference type="InterPro" id="IPR011991">
    <property type="entry name" value="ArsR-like_HTH"/>
</dbReference>
<evidence type="ECO:0000259" key="1">
    <source>
        <dbReference type="PROSITE" id="PS50987"/>
    </source>
</evidence>
<proteinExistence type="predicted"/>
<dbReference type="InterPro" id="IPR001845">
    <property type="entry name" value="HTH_ArsR_DNA-bd_dom"/>
</dbReference>
<dbReference type="GO" id="GO:0003700">
    <property type="term" value="F:DNA-binding transcription factor activity"/>
    <property type="evidence" value="ECO:0007669"/>
    <property type="project" value="InterPro"/>
</dbReference>
<accession>A0A0F9GC72</accession>
<dbReference type="InterPro" id="IPR043519">
    <property type="entry name" value="NT_sf"/>
</dbReference>
<name>A0A0F9GC72_9ZZZZ</name>
<dbReference type="PROSITE" id="PS50987">
    <property type="entry name" value="HTH_ARSR_2"/>
    <property type="match status" value="1"/>
</dbReference>
<dbReference type="EMBL" id="LAZR01020652">
    <property type="protein sequence ID" value="KKL88131.1"/>
    <property type="molecule type" value="Genomic_DNA"/>
</dbReference>
<dbReference type="SUPFAM" id="SSF46785">
    <property type="entry name" value="Winged helix' DNA-binding domain"/>
    <property type="match status" value="1"/>
</dbReference>
<dbReference type="Gene3D" id="3.30.460.10">
    <property type="entry name" value="Beta Polymerase, domain 2"/>
    <property type="match status" value="1"/>
</dbReference>
<gene>
    <name evidence="2" type="ORF">LCGC14_1927760</name>
</gene>
<sequence length="219" mass="25853">MSKAAAFTKYLKEDTIVTQLGYIMIDLFNIHKSKLRRDLFRLYFNHPEKEYYIRELARILERPPAYVRRELMILQKSGLFTSEMKGNQKYFKLNDQYPLYKEIKSIISKTLGIEKSLRNIIEDTANIEMAFVFGSFAKGEEDMLSDIDMMIIGNPDEDEFIEKVSKLETEISREINYHIYSQNDFEGRIREEEPFINNVIKSDKIFLKGAEDDLQRIAC</sequence>
<organism evidence="2">
    <name type="scientific">marine sediment metagenome</name>
    <dbReference type="NCBI Taxonomy" id="412755"/>
    <lineage>
        <taxon>unclassified sequences</taxon>
        <taxon>metagenomes</taxon>
        <taxon>ecological metagenomes</taxon>
    </lineage>
</organism>
<comment type="caution">
    <text evidence="2">The sequence shown here is derived from an EMBL/GenBank/DDBJ whole genome shotgun (WGS) entry which is preliminary data.</text>
</comment>